<name>A0ABZ3EXT6_9FIRM</name>
<dbReference type="PANTHER" id="PTHR30528:SF0">
    <property type="entry name" value="CYTOPLASMIC PROTEIN"/>
    <property type="match status" value="1"/>
</dbReference>
<sequence>MNREVIISMEEARNFLVNYHNLNQARNLKGIEGVMECFRQMKSIQYDPLNVVGRNADLVLQARVSGYEPGMLYELLYQRYELIDGFDKEMCIYEADDFNKFRRIRAACGETAKERLACREQFDALNVLDDVREHVKRYGLTSSKDISIGESRASRWGHKKLSSAALDYLYCTGELSVKEKRGTHKYYDFTENVVPKEILAQEDSKSDRQFLEWYIKRRIQSVGLLWNKSGGAWQGHFISNIKLREEILAHLVHIGEVQMVLIEGIESPFYMISKDERFFDVNLEKKHVKFLAPLDNMLWDREMINRLFDFNYRWEVYTPIDKRKYGYYVLPVLYGNQLIARFEPEKPKKNEPFSIKNWWCEKNITITDELLEQIQHSIEDFARYLSVQCLDTYEDIILKQEEE</sequence>
<proteinExistence type="predicted"/>
<reference evidence="1 2" key="1">
    <citation type="submission" date="2024-02" db="EMBL/GenBank/DDBJ databases">
        <title>Bacterial strain from lacustrine sediment.</title>
        <authorList>
            <person name="Petit C."/>
            <person name="Fadhlaoui K."/>
        </authorList>
    </citation>
    <scope>NUCLEOTIDE SEQUENCE [LARGE SCALE GENOMIC DNA]</scope>
    <source>
        <strain evidence="1 2">IPX-CK</strain>
    </source>
</reference>
<keyword evidence="2" id="KW-1185">Reference proteome</keyword>
<accession>A0ABZ3EXT6</accession>
<dbReference type="Pfam" id="PF06224">
    <property type="entry name" value="AlkZ-like"/>
    <property type="match status" value="1"/>
</dbReference>
<gene>
    <name evidence="1" type="ORF">V6984_04695</name>
</gene>
<dbReference type="PANTHER" id="PTHR30528">
    <property type="entry name" value="CYTOPLASMIC PROTEIN"/>
    <property type="match status" value="1"/>
</dbReference>
<dbReference type="InterPro" id="IPR009351">
    <property type="entry name" value="AlkZ-like"/>
</dbReference>
<protein>
    <submittedName>
        <fullName evidence="1">Crosslink repair DNA glycosylase YcaQ family protein</fullName>
    </submittedName>
</protein>
<organism evidence="1 2">
    <name type="scientific">Kineothrix sedimenti</name>
    <dbReference type="NCBI Taxonomy" id="3123317"/>
    <lineage>
        <taxon>Bacteria</taxon>
        <taxon>Bacillati</taxon>
        <taxon>Bacillota</taxon>
        <taxon>Clostridia</taxon>
        <taxon>Lachnospirales</taxon>
        <taxon>Lachnospiraceae</taxon>
        <taxon>Kineothrix</taxon>
    </lineage>
</organism>
<evidence type="ECO:0000313" key="2">
    <source>
        <dbReference type="Proteomes" id="UP001451571"/>
    </source>
</evidence>
<dbReference type="EMBL" id="CP146256">
    <property type="protein sequence ID" value="XAH75077.1"/>
    <property type="molecule type" value="Genomic_DNA"/>
</dbReference>
<dbReference type="RefSeq" id="WP_342758640.1">
    <property type="nucleotide sequence ID" value="NZ_CP146256.1"/>
</dbReference>
<dbReference type="Proteomes" id="UP001451571">
    <property type="component" value="Chromosome"/>
</dbReference>
<evidence type="ECO:0000313" key="1">
    <source>
        <dbReference type="EMBL" id="XAH75077.1"/>
    </source>
</evidence>